<dbReference type="PANTHER" id="PTHR33602:SF1">
    <property type="entry name" value="REGULATORY PROTEIN RECX FAMILY PROTEIN"/>
    <property type="match status" value="1"/>
</dbReference>
<accession>A0A1T4MBV8</accession>
<dbReference type="AlphaFoldDB" id="A0A1T4MBV8"/>
<name>A0A1T4MBV8_9BACT</name>
<dbReference type="RefSeq" id="WP_078830776.1">
    <property type="nucleotide sequence ID" value="NZ_FUWH01000003.1"/>
</dbReference>
<dbReference type="InterPro" id="IPR053925">
    <property type="entry name" value="RecX_HTH_3rd"/>
</dbReference>
<dbReference type="GO" id="GO:0005737">
    <property type="term" value="C:cytoplasm"/>
    <property type="evidence" value="ECO:0007669"/>
    <property type="project" value="UniProtKB-SubCell"/>
</dbReference>
<evidence type="ECO:0000256" key="2">
    <source>
        <dbReference type="ARBA" id="ARBA00009695"/>
    </source>
</evidence>
<feature type="domain" description="RecX third three-helical" evidence="6">
    <location>
        <begin position="109"/>
        <end position="155"/>
    </location>
</feature>
<dbReference type="OrthoDB" id="1523826at2"/>
<proteinExistence type="inferred from homology"/>
<dbReference type="Pfam" id="PF02631">
    <property type="entry name" value="RecX_HTH2"/>
    <property type="match status" value="1"/>
</dbReference>
<dbReference type="PANTHER" id="PTHR33602">
    <property type="entry name" value="REGULATORY PROTEIN RECX FAMILY PROTEIN"/>
    <property type="match status" value="1"/>
</dbReference>
<evidence type="ECO:0000256" key="4">
    <source>
        <dbReference type="ARBA" id="ARBA00022490"/>
    </source>
</evidence>
<keyword evidence="8" id="KW-1185">Reference proteome</keyword>
<dbReference type="GO" id="GO:0006282">
    <property type="term" value="P:regulation of DNA repair"/>
    <property type="evidence" value="ECO:0007669"/>
    <property type="project" value="InterPro"/>
</dbReference>
<dbReference type="EMBL" id="FUWH01000003">
    <property type="protein sequence ID" value="SJZ64258.1"/>
    <property type="molecule type" value="Genomic_DNA"/>
</dbReference>
<evidence type="ECO:0000313" key="8">
    <source>
        <dbReference type="Proteomes" id="UP000190888"/>
    </source>
</evidence>
<evidence type="ECO:0000259" key="6">
    <source>
        <dbReference type="Pfam" id="PF21981"/>
    </source>
</evidence>
<evidence type="ECO:0000256" key="1">
    <source>
        <dbReference type="ARBA" id="ARBA00004496"/>
    </source>
</evidence>
<keyword evidence="4" id="KW-0963">Cytoplasm</keyword>
<dbReference type="InterPro" id="IPR053924">
    <property type="entry name" value="RecX_HTH_2nd"/>
</dbReference>
<evidence type="ECO:0000256" key="3">
    <source>
        <dbReference type="ARBA" id="ARBA00018111"/>
    </source>
</evidence>
<evidence type="ECO:0000313" key="7">
    <source>
        <dbReference type="EMBL" id="SJZ64258.1"/>
    </source>
</evidence>
<feature type="domain" description="RecX second three-helical" evidence="5">
    <location>
        <begin position="61"/>
        <end position="102"/>
    </location>
</feature>
<gene>
    <name evidence="7" type="ORF">SAMN04488132_103294</name>
</gene>
<sequence>MFPRKQQTRLTPEQALQKIRHYCAYQERAHQETKEKLYGMGLSKKDVETLLAQLIEEDYLNESRFATQFAGGHFRLKKWGRQKIVYELKQKRVSDYNIKAALKEIPEEDYRQTLRKLAETRWKALRGEQYLVRQSKTTTYLLAKGYESALVQKAVAACRAAGKE</sequence>
<comment type="similarity">
    <text evidence="2">Belongs to the RecX family.</text>
</comment>
<dbReference type="STRING" id="413434.SAMN04488132_103294"/>
<comment type="subcellular location">
    <subcellularLocation>
        <location evidence="1">Cytoplasm</location>
    </subcellularLocation>
</comment>
<dbReference type="Gene3D" id="1.10.10.10">
    <property type="entry name" value="Winged helix-like DNA-binding domain superfamily/Winged helix DNA-binding domain"/>
    <property type="match status" value="2"/>
</dbReference>
<dbReference type="Proteomes" id="UP000190888">
    <property type="component" value="Unassembled WGS sequence"/>
</dbReference>
<evidence type="ECO:0000259" key="5">
    <source>
        <dbReference type="Pfam" id="PF02631"/>
    </source>
</evidence>
<dbReference type="Pfam" id="PF21981">
    <property type="entry name" value="RecX_HTH3"/>
    <property type="match status" value="1"/>
</dbReference>
<organism evidence="7 8">
    <name type="scientific">Sediminibacterium ginsengisoli</name>
    <dbReference type="NCBI Taxonomy" id="413434"/>
    <lineage>
        <taxon>Bacteria</taxon>
        <taxon>Pseudomonadati</taxon>
        <taxon>Bacteroidota</taxon>
        <taxon>Chitinophagia</taxon>
        <taxon>Chitinophagales</taxon>
        <taxon>Chitinophagaceae</taxon>
        <taxon>Sediminibacterium</taxon>
    </lineage>
</organism>
<reference evidence="7 8" key="1">
    <citation type="submission" date="2017-02" db="EMBL/GenBank/DDBJ databases">
        <authorList>
            <person name="Peterson S.W."/>
        </authorList>
    </citation>
    <scope>NUCLEOTIDE SEQUENCE [LARGE SCALE GENOMIC DNA]</scope>
    <source>
        <strain evidence="7 8">DSM 22335</strain>
    </source>
</reference>
<protein>
    <recommendedName>
        <fullName evidence="3">Regulatory protein RecX</fullName>
    </recommendedName>
</protein>
<dbReference type="InterPro" id="IPR003783">
    <property type="entry name" value="Regulatory_RecX"/>
</dbReference>
<dbReference type="InterPro" id="IPR036388">
    <property type="entry name" value="WH-like_DNA-bd_sf"/>
</dbReference>